<evidence type="ECO:0000313" key="2">
    <source>
        <dbReference type="EMBL" id="MBC8431896.1"/>
    </source>
</evidence>
<evidence type="ECO:0000313" key="3">
    <source>
        <dbReference type="Proteomes" id="UP000605201"/>
    </source>
</evidence>
<dbReference type="PANTHER" id="PTHR47434">
    <property type="entry name" value="PROTEIN PTST HOMOLOG 3, CHLOROPLASTIC"/>
    <property type="match status" value="1"/>
</dbReference>
<dbReference type="CDD" id="cd02859">
    <property type="entry name" value="E_set_AMPKbeta_like_N"/>
    <property type="match status" value="1"/>
</dbReference>
<dbReference type="GO" id="GO:0004553">
    <property type="term" value="F:hydrolase activity, hydrolyzing O-glycosyl compounds"/>
    <property type="evidence" value="ECO:0007669"/>
    <property type="project" value="InterPro"/>
</dbReference>
<keyword evidence="2" id="KW-0378">Hydrolase</keyword>
<gene>
    <name evidence="2" type="ORF">H8D96_08240</name>
</gene>
<dbReference type="EMBL" id="JACNIG010000190">
    <property type="protein sequence ID" value="MBC8431896.1"/>
    <property type="molecule type" value="Genomic_DNA"/>
</dbReference>
<dbReference type="Pfam" id="PF02922">
    <property type="entry name" value="CBM_48"/>
    <property type="match status" value="1"/>
</dbReference>
<dbReference type="AlphaFoldDB" id="A0A8J6NQX9"/>
<dbReference type="InterPro" id="IPR004193">
    <property type="entry name" value="Glyco_hydro_13_N"/>
</dbReference>
<dbReference type="InterPro" id="IPR013783">
    <property type="entry name" value="Ig-like_fold"/>
</dbReference>
<dbReference type="GO" id="GO:2001070">
    <property type="term" value="F:starch binding"/>
    <property type="evidence" value="ECO:0007669"/>
    <property type="project" value="InterPro"/>
</dbReference>
<name>A0A8J6NQX9_9BACT</name>
<accession>A0A8J6NQX9</accession>
<dbReference type="Gene3D" id="2.60.40.10">
    <property type="entry name" value="Immunoglobulins"/>
    <property type="match status" value="1"/>
</dbReference>
<protein>
    <submittedName>
        <fullName evidence="2">Glycoside hydrolase</fullName>
    </submittedName>
</protein>
<dbReference type="SMART" id="SM01065">
    <property type="entry name" value="CBM_2"/>
    <property type="match status" value="1"/>
</dbReference>
<dbReference type="InterPro" id="IPR002044">
    <property type="entry name" value="CBM20"/>
</dbReference>
<dbReference type="SUPFAM" id="SSF81296">
    <property type="entry name" value="E set domains"/>
    <property type="match status" value="1"/>
</dbReference>
<proteinExistence type="predicted"/>
<reference evidence="2 3" key="1">
    <citation type="submission" date="2020-08" db="EMBL/GenBank/DDBJ databases">
        <title>Bridging the membrane lipid divide: bacteria of the FCB group superphylum have the potential to synthesize archaeal ether lipids.</title>
        <authorList>
            <person name="Villanueva L."/>
            <person name="Von Meijenfeldt F.A.B."/>
            <person name="Westbye A.B."/>
            <person name="Yadav S."/>
            <person name="Hopmans E.C."/>
            <person name="Dutilh B.E."/>
            <person name="Sinninghe Damste J.S."/>
        </authorList>
    </citation>
    <scope>NUCLEOTIDE SEQUENCE [LARGE SCALE GENOMIC DNA]</scope>
    <source>
        <strain evidence="2">NIOZ-UU17</strain>
    </source>
</reference>
<feature type="domain" description="CBM20" evidence="1">
    <location>
        <begin position="12"/>
        <end position="93"/>
    </location>
</feature>
<evidence type="ECO:0000259" key="1">
    <source>
        <dbReference type="SMART" id="SM01065"/>
    </source>
</evidence>
<dbReference type="Proteomes" id="UP000605201">
    <property type="component" value="Unassembled WGS sequence"/>
</dbReference>
<dbReference type="InterPro" id="IPR014756">
    <property type="entry name" value="Ig_E-set"/>
</dbReference>
<organism evidence="2 3">
    <name type="scientific">Candidatus Desulfatibia vada</name>
    <dbReference type="NCBI Taxonomy" id="2841696"/>
    <lineage>
        <taxon>Bacteria</taxon>
        <taxon>Pseudomonadati</taxon>
        <taxon>Thermodesulfobacteriota</taxon>
        <taxon>Desulfobacteria</taxon>
        <taxon>Desulfobacterales</taxon>
        <taxon>Desulfobacterales incertae sedis</taxon>
        <taxon>Candidatus Desulfatibia</taxon>
    </lineage>
</organism>
<dbReference type="GO" id="GO:0005975">
    <property type="term" value="P:carbohydrate metabolic process"/>
    <property type="evidence" value="ECO:0007669"/>
    <property type="project" value="InterPro"/>
</dbReference>
<sequence>MAKGKSSQKSKRQKVTFSLEAVDAEAVALMGDFNGWNPKKHPMQRDENGVWHKKLLLLPGKYEYKFMVDGRWQEDPQNEQICANRYGTYNHVINLI</sequence>
<comment type="caution">
    <text evidence="2">The sequence shown here is derived from an EMBL/GenBank/DDBJ whole genome shotgun (WGS) entry which is preliminary data.</text>
</comment>